<comment type="caution">
    <text evidence="1">The sequence shown here is derived from an EMBL/GenBank/DDBJ whole genome shotgun (WGS) entry which is preliminary data.</text>
</comment>
<evidence type="ECO:0000313" key="1">
    <source>
        <dbReference type="EMBL" id="ETJ36673.1"/>
    </source>
</evidence>
<dbReference type="PANTHER" id="PTHR47371">
    <property type="entry name" value="LIPOTEICHOIC ACID SYNTHASE"/>
    <property type="match status" value="1"/>
</dbReference>
<accession>W1Y2A2</accession>
<sequence length="90" mass="9781">LNLVYIYGESLERTYFDNEAFPDLTPELGALKNEGLDFSHTQQLPGTDYTIAGMVASQCGIPLFAPFEGNASASVSSFFPQNICLGDILK</sequence>
<reference evidence="1" key="1">
    <citation type="submission" date="2013-12" db="EMBL/GenBank/DDBJ databases">
        <title>A Varibaculum cambriense genome reconstructed from a premature infant gut community with otherwise low bacterial novelty that shifts toward anaerobic metabolism during the third week of life.</title>
        <authorList>
            <person name="Brown C.T."/>
            <person name="Sharon I."/>
            <person name="Thomas B.C."/>
            <person name="Castelle C.J."/>
            <person name="Morowitz M.J."/>
            <person name="Banfield J.F."/>
        </authorList>
    </citation>
    <scope>NUCLEOTIDE SEQUENCE</scope>
</reference>
<dbReference type="AlphaFoldDB" id="W1Y2A2"/>
<feature type="non-terminal residue" evidence="1">
    <location>
        <position position="90"/>
    </location>
</feature>
<gene>
    <name evidence="1" type="ORF">Q604_UNBC09068G0001</name>
</gene>
<name>W1Y2A2_9ZZZZ</name>
<protein>
    <recommendedName>
        <fullName evidence="2">Phosphoglycerol transferase I</fullName>
    </recommendedName>
</protein>
<feature type="non-terminal residue" evidence="1">
    <location>
        <position position="1"/>
    </location>
</feature>
<evidence type="ECO:0008006" key="2">
    <source>
        <dbReference type="Google" id="ProtNLM"/>
    </source>
</evidence>
<dbReference type="EMBL" id="AZMM01009068">
    <property type="protein sequence ID" value="ETJ36673.1"/>
    <property type="molecule type" value="Genomic_DNA"/>
</dbReference>
<proteinExistence type="predicted"/>
<dbReference type="PANTHER" id="PTHR47371:SF3">
    <property type="entry name" value="PHOSPHOGLYCEROL TRANSFERASE I"/>
    <property type="match status" value="1"/>
</dbReference>
<organism evidence="1">
    <name type="scientific">human gut metagenome</name>
    <dbReference type="NCBI Taxonomy" id="408170"/>
    <lineage>
        <taxon>unclassified sequences</taxon>
        <taxon>metagenomes</taxon>
        <taxon>organismal metagenomes</taxon>
    </lineage>
</organism>
<dbReference type="InterPro" id="IPR050448">
    <property type="entry name" value="OpgB/LTA_synthase_biosynth"/>
</dbReference>